<dbReference type="EMBL" id="BDUF01000086">
    <property type="protein sequence ID" value="GAX91195.1"/>
    <property type="molecule type" value="Genomic_DNA"/>
</dbReference>
<feature type="domain" description="HD" evidence="3">
    <location>
        <begin position="18"/>
        <end position="181"/>
    </location>
</feature>
<dbReference type="GO" id="GO:0002953">
    <property type="term" value="F:5'-deoxynucleotidase activity"/>
    <property type="evidence" value="ECO:0007669"/>
    <property type="project" value="InterPro"/>
</dbReference>
<protein>
    <submittedName>
        <fullName evidence="4">Phosphohydrolase</fullName>
    </submittedName>
</protein>
<reference evidence="5" key="1">
    <citation type="submission" date="2017-07" db="EMBL/GenBank/DDBJ databases">
        <title>Draft genome sequence of Effusibacillus lacus strain skLN1.</title>
        <authorList>
            <person name="Watanabe M."/>
            <person name="Kojima H."/>
            <person name="Fukui M."/>
        </authorList>
    </citation>
    <scope>NUCLEOTIDE SEQUENCE [LARGE SCALE GENOMIC DNA]</scope>
    <source>
        <strain evidence="5">skLN1</strain>
    </source>
</reference>
<accession>A0A292YRU2</accession>
<sequence>MDYTNHRLARQIEFLMEIDKLKQIFRQSFLTDKTRNENDAEHSWHLAMMAIVLSEYANQPDLDLLRVVKMLLIHDIVEIDAGDTFAYDVKGYEDKEERELQAADRLFNLLPPDQAEEIFALWREFEERKTPESSYANALDRLQPMLQNYFSEGQSWRRHNLTSDRVLERNSSIREGSETLWDFAREMIRSAVDKGYLTT</sequence>
<gene>
    <name evidence="4" type="ORF">EFBL_2861</name>
</gene>
<keyword evidence="2 4" id="KW-0378">Hydrolase</keyword>
<organism evidence="4 5">
    <name type="scientific">Effusibacillus lacus</name>
    <dbReference type="NCBI Taxonomy" id="1348429"/>
    <lineage>
        <taxon>Bacteria</taxon>
        <taxon>Bacillati</taxon>
        <taxon>Bacillota</taxon>
        <taxon>Bacilli</taxon>
        <taxon>Bacillales</taxon>
        <taxon>Alicyclobacillaceae</taxon>
        <taxon>Effusibacillus</taxon>
    </lineage>
</organism>
<proteinExistence type="predicted"/>
<dbReference type="Pfam" id="PF13023">
    <property type="entry name" value="HD_3"/>
    <property type="match status" value="1"/>
</dbReference>
<evidence type="ECO:0000259" key="3">
    <source>
        <dbReference type="Pfam" id="PF13023"/>
    </source>
</evidence>
<dbReference type="InterPro" id="IPR006674">
    <property type="entry name" value="HD_domain"/>
</dbReference>
<name>A0A292YRU2_9BACL</name>
<keyword evidence="1" id="KW-0479">Metal-binding</keyword>
<dbReference type="Proteomes" id="UP000217785">
    <property type="component" value="Unassembled WGS sequence"/>
</dbReference>
<evidence type="ECO:0000313" key="5">
    <source>
        <dbReference type="Proteomes" id="UP000217785"/>
    </source>
</evidence>
<dbReference type="GO" id="GO:0046872">
    <property type="term" value="F:metal ion binding"/>
    <property type="evidence" value="ECO:0007669"/>
    <property type="project" value="UniProtKB-KW"/>
</dbReference>
<evidence type="ECO:0000313" key="4">
    <source>
        <dbReference type="EMBL" id="GAX91195.1"/>
    </source>
</evidence>
<dbReference type="PANTHER" id="PTHR11845:SF13">
    <property type="entry name" value="5'-DEOXYNUCLEOTIDASE HDDC2"/>
    <property type="match status" value="1"/>
</dbReference>
<dbReference type="AlphaFoldDB" id="A0A292YRU2"/>
<comment type="caution">
    <text evidence="4">The sequence shown here is derived from an EMBL/GenBank/DDBJ whole genome shotgun (WGS) entry which is preliminary data.</text>
</comment>
<evidence type="ECO:0000256" key="2">
    <source>
        <dbReference type="ARBA" id="ARBA00022801"/>
    </source>
</evidence>
<dbReference type="Gene3D" id="1.10.3210.10">
    <property type="entry name" value="Hypothetical protein af1432"/>
    <property type="match status" value="1"/>
</dbReference>
<dbReference type="PANTHER" id="PTHR11845">
    <property type="entry name" value="5'-DEOXYNUCLEOTIDASE HDDC2"/>
    <property type="match status" value="1"/>
</dbReference>
<evidence type="ECO:0000256" key="1">
    <source>
        <dbReference type="ARBA" id="ARBA00022723"/>
    </source>
</evidence>
<dbReference type="SUPFAM" id="SSF109604">
    <property type="entry name" value="HD-domain/PDEase-like"/>
    <property type="match status" value="1"/>
</dbReference>
<keyword evidence="5" id="KW-1185">Reference proteome</keyword>
<dbReference type="InterPro" id="IPR039356">
    <property type="entry name" value="YfbR/HDDC2"/>
</dbReference>
<dbReference type="GO" id="GO:0005737">
    <property type="term" value="C:cytoplasm"/>
    <property type="evidence" value="ECO:0007669"/>
    <property type="project" value="TreeGrafter"/>
</dbReference>